<gene>
    <name evidence="1" type="ORF">F5144DRAFT_150467</name>
</gene>
<sequence length="699" mass="77292">MTRQGPDLRLGNHLASPNFEHSSPAATQPTTGVPASLPETLSPVASKPHDATKNTITSPVSIPGDVGKPHTRARSRTETPIKSNDGPGSAARSNTPTAWRSPSESRLALRQRRDPSPTIQVPDEKVKMYLYRMAPPGPTGELAKENRSLHQRIAALQRTETDLLNENQNLAHKLASTQKRYDSRQKRWKQGLIKMEDGFRARIKDLEHRLSQQEAELSQVILGQAGGTTLDDPDIISWFVEKESTWQEWAHDFAHPDPDRVRAGLHPLHLRELCKGVKDFVRLADHGELPEELLATVNDGVRPARLLLHGMLVNFIISETLKSPFWVFDVISADALDLESPSVPRLNSMSPIGFRMDLAMWNFNISPPREARSPRPAPMTDPLAEPQNMRKPPRLITSTQPPGVSSDSVIKLSGQSLPSRQAMESLYQVLSDFPGGGQNADLWRASVMKTFFDGGMSAKVDNFSSTTNNSHLPLADARLKYAGQLKDRFLRGPARFLLQHQEAKGIEKLEYRLVQEIDAALRFSCQLWCRRDTPLVRGLRDLTDETFNFNSNEMQLYPTRAPLRAERAVRNVGKNEPHACHVGHPVIMVLQPSISVRTATGHEGTAKGRNASTRIWTKASVLVSTPNISAQESPLSQQAASPDAASFKAVVEPLMSPTASLASPMAAEESVMILPSMAFKNVPRPLLKQSPNIPLPMAT</sequence>
<keyword evidence="2" id="KW-1185">Reference proteome</keyword>
<proteinExistence type="predicted"/>
<protein>
    <submittedName>
        <fullName evidence="1">Uncharacterized protein</fullName>
    </submittedName>
</protein>
<evidence type="ECO:0000313" key="1">
    <source>
        <dbReference type="EMBL" id="KAH6641904.1"/>
    </source>
</evidence>
<accession>A0ACB7PPC9</accession>
<organism evidence="1 2">
    <name type="scientific">Chaetomium tenue</name>
    <dbReference type="NCBI Taxonomy" id="1854479"/>
    <lineage>
        <taxon>Eukaryota</taxon>
        <taxon>Fungi</taxon>
        <taxon>Dikarya</taxon>
        <taxon>Ascomycota</taxon>
        <taxon>Pezizomycotina</taxon>
        <taxon>Sordariomycetes</taxon>
        <taxon>Sordariomycetidae</taxon>
        <taxon>Sordariales</taxon>
        <taxon>Chaetomiaceae</taxon>
        <taxon>Chaetomium</taxon>
    </lineage>
</organism>
<name>A0ACB7PPC9_9PEZI</name>
<dbReference type="Proteomes" id="UP000724584">
    <property type="component" value="Unassembled WGS sequence"/>
</dbReference>
<reference evidence="1 2" key="1">
    <citation type="journal article" date="2021" name="Nat. Commun.">
        <title>Genetic determinants of endophytism in the Arabidopsis root mycobiome.</title>
        <authorList>
            <person name="Mesny F."/>
            <person name="Miyauchi S."/>
            <person name="Thiergart T."/>
            <person name="Pickel B."/>
            <person name="Atanasova L."/>
            <person name="Karlsson M."/>
            <person name="Huettel B."/>
            <person name="Barry K.W."/>
            <person name="Haridas S."/>
            <person name="Chen C."/>
            <person name="Bauer D."/>
            <person name="Andreopoulos W."/>
            <person name="Pangilinan J."/>
            <person name="LaButti K."/>
            <person name="Riley R."/>
            <person name="Lipzen A."/>
            <person name="Clum A."/>
            <person name="Drula E."/>
            <person name="Henrissat B."/>
            <person name="Kohler A."/>
            <person name="Grigoriev I.V."/>
            <person name="Martin F.M."/>
            <person name="Hacquard S."/>
        </authorList>
    </citation>
    <scope>NUCLEOTIDE SEQUENCE [LARGE SCALE GENOMIC DNA]</scope>
    <source>
        <strain evidence="1 2">MPI-SDFR-AT-0079</strain>
    </source>
</reference>
<comment type="caution">
    <text evidence="1">The sequence shown here is derived from an EMBL/GenBank/DDBJ whole genome shotgun (WGS) entry which is preliminary data.</text>
</comment>
<evidence type="ECO:0000313" key="2">
    <source>
        <dbReference type="Proteomes" id="UP000724584"/>
    </source>
</evidence>
<dbReference type="EMBL" id="JAGIZQ010000002">
    <property type="protein sequence ID" value="KAH6641904.1"/>
    <property type="molecule type" value="Genomic_DNA"/>
</dbReference>